<dbReference type="GO" id="GO:0016301">
    <property type="term" value="F:kinase activity"/>
    <property type="evidence" value="ECO:0007669"/>
    <property type="project" value="UniProtKB-KW"/>
</dbReference>
<dbReference type="Pfam" id="PF00224">
    <property type="entry name" value="PK"/>
    <property type="match status" value="1"/>
</dbReference>
<dbReference type="UniPathway" id="UPA00109">
    <property type="reaction ID" value="UER00188"/>
</dbReference>
<dbReference type="EC" id="2.7.1.40" evidence="3 12"/>
<evidence type="ECO:0000256" key="1">
    <source>
        <dbReference type="ARBA" id="ARBA00004997"/>
    </source>
</evidence>
<evidence type="ECO:0000256" key="3">
    <source>
        <dbReference type="ARBA" id="ARBA00012142"/>
    </source>
</evidence>
<dbReference type="InterPro" id="IPR018209">
    <property type="entry name" value="Pyrv_Knase_AS"/>
</dbReference>
<evidence type="ECO:0000256" key="6">
    <source>
        <dbReference type="ARBA" id="ARBA00022741"/>
    </source>
</evidence>
<evidence type="ECO:0000256" key="4">
    <source>
        <dbReference type="ARBA" id="ARBA00022679"/>
    </source>
</evidence>
<dbReference type="SUPFAM" id="SSF51621">
    <property type="entry name" value="Phosphoenolpyruvate/pyruvate domain"/>
    <property type="match status" value="1"/>
</dbReference>
<dbReference type="PRINTS" id="PR01050">
    <property type="entry name" value="PYRUVTKNASE"/>
</dbReference>
<keyword evidence="6" id="KW-0547">Nucleotide-binding</keyword>
<dbReference type="InterPro" id="IPR001697">
    <property type="entry name" value="Pyr_Knase"/>
</dbReference>
<evidence type="ECO:0000313" key="14">
    <source>
        <dbReference type="EMBL" id="HIH16112.1"/>
    </source>
</evidence>
<comment type="caution">
    <text evidence="14">The sequence shown here is derived from an EMBL/GenBank/DDBJ whole genome shotgun (WGS) entry which is preliminary data.</text>
</comment>
<evidence type="ECO:0000256" key="11">
    <source>
        <dbReference type="ARBA" id="ARBA00023317"/>
    </source>
</evidence>
<accession>A0A7J4JEB6</accession>
<dbReference type="InterPro" id="IPR015793">
    <property type="entry name" value="Pyrv_Knase_brl"/>
</dbReference>
<dbReference type="Gene3D" id="2.40.33.10">
    <property type="entry name" value="PK beta-barrel domain-like"/>
    <property type="match status" value="1"/>
</dbReference>
<dbReference type="InterPro" id="IPR015813">
    <property type="entry name" value="Pyrv/PenolPyrv_kinase-like_dom"/>
</dbReference>
<comment type="pathway">
    <text evidence="1 12">Carbohydrate degradation; glycolysis; pyruvate from D-glyceraldehyde 3-phosphate: step 5/5.</text>
</comment>
<comment type="similarity">
    <text evidence="2 12">Belongs to the pyruvate kinase family.</text>
</comment>
<organism evidence="14 15">
    <name type="scientific">Candidatus Iainarchaeum sp</name>
    <dbReference type="NCBI Taxonomy" id="3101447"/>
    <lineage>
        <taxon>Archaea</taxon>
        <taxon>Candidatus Iainarchaeota</taxon>
        <taxon>Candidatus Iainarchaeia</taxon>
        <taxon>Candidatus Iainarchaeales</taxon>
        <taxon>Candidatus Iainarchaeaceae</taxon>
        <taxon>Candidatus Iainarchaeum</taxon>
    </lineage>
</organism>
<evidence type="ECO:0000256" key="9">
    <source>
        <dbReference type="ARBA" id="ARBA00022842"/>
    </source>
</evidence>
<keyword evidence="11 14" id="KW-0670">Pyruvate</keyword>
<gene>
    <name evidence="14" type="ORF">HA252_01775</name>
</gene>
<keyword evidence="5" id="KW-0479">Metal-binding</keyword>
<proteinExistence type="inferred from homology"/>
<evidence type="ECO:0000256" key="8">
    <source>
        <dbReference type="ARBA" id="ARBA00022840"/>
    </source>
</evidence>
<dbReference type="PROSITE" id="PS00110">
    <property type="entry name" value="PYRUVATE_KINASE"/>
    <property type="match status" value="1"/>
</dbReference>
<keyword evidence="9 12" id="KW-0460">Magnesium</keyword>
<comment type="catalytic activity">
    <reaction evidence="12">
        <text>pyruvate + ATP = phosphoenolpyruvate + ADP + H(+)</text>
        <dbReference type="Rhea" id="RHEA:18157"/>
        <dbReference type="ChEBI" id="CHEBI:15361"/>
        <dbReference type="ChEBI" id="CHEBI:15378"/>
        <dbReference type="ChEBI" id="CHEBI:30616"/>
        <dbReference type="ChEBI" id="CHEBI:58702"/>
        <dbReference type="ChEBI" id="CHEBI:456216"/>
        <dbReference type="EC" id="2.7.1.40"/>
    </reaction>
</comment>
<evidence type="ECO:0000256" key="7">
    <source>
        <dbReference type="ARBA" id="ARBA00022777"/>
    </source>
</evidence>
<dbReference type="InterPro" id="IPR015806">
    <property type="entry name" value="Pyrv_Knase_insert_dom_sf"/>
</dbReference>
<evidence type="ECO:0000313" key="15">
    <source>
        <dbReference type="Proteomes" id="UP000564964"/>
    </source>
</evidence>
<dbReference type="GO" id="GO:0030955">
    <property type="term" value="F:potassium ion binding"/>
    <property type="evidence" value="ECO:0007669"/>
    <property type="project" value="InterPro"/>
</dbReference>
<sequence>MKKTKIVCTVGPACLEPNVLRQMAAAGMDCVRINCAHGDPRQWSQAIRQVRSVADVPVLIDTKGLDLRAGMKAPIEVKKGDELSFGFHPGHAYWFNHDFFRQAKVGHSVFFSDGLIEAKIIEKQATAVRLRFVSAGELYDHVGVNVLGVKFNVPALQKKDYENLAFARKHNVDFVALSFAQTERDVLAVKKALKGTDIQVIAKIENRQGVKHFDKILEASDGIMVARGDLAVEVGNAAVPALQKRMIRMA</sequence>
<keyword evidence="10 12" id="KW-0324">Glycolysis</keyword>
<keyword evidence="7 12" id="KW-0418">Kinase</keyword>
<keyword evidence="4 12" id="KW-0808">Transferase</keyword>
<evidence type="ECO:0000256" key="10">
    <source>
        <dbReference type="ARBA" id="ARBA00023152"/>
    </source>
</evidence>
<dbReference type="AlphaFoldDB" id="A0A7J4JEB6"/>
<feature type="non-terminal residue" evidence="14">
    <location>
        <position position="250"/>
    </location>
</feature>
<dbReference type="GO" id="GO:0004743">
    <property type="term" value="F:pyruvate kinase activity"/>
    <property type="evidence" value="ECO:0007669"/>
    <property type="project" value="UniProtKB-EC"/>
</dbReference>
<dbReference type="Gene3D" id="3.20.20.60">
    <property type="entry name" value="Phosphoenolpyruvate-binding domains"/>
    <property type="match status" value="1"/>
</dbReference>
<name>A0A7J4JEB6_9ARCH</name>
<reference evidence="15" key="1">
    <citation type="journal article" date="2020" name="bioRxiv">
        <title>A rank-normalized archaeal taxonomy based on genome phylogeny resolves widespread incomplete and uneven classifications.</title>
        <authorList>
            <person name="Rinke C."/>
            <person name="Chuvochina M."/>
            <person name="Mussig A.J."/>
            <person name="Chaumeil P.-A."/>
            <person name="Waite D.W."/>
            <person name="Whitman W.B."/>
            <person name="Parks D.H."/>
            <person name="Hugenholtz P."/>
        </authorList>
    </citation>
    <scope>NUCLEOTIDE SEQUENCE [LARGE SCALE GENOMIC DNA]</scope>
</reference>
<dbReference type="GO" id="GO:0005524">
    <property type="term" value="F:ATP binding"/>
    <property type="evidence" value="ECO:0007669"/>
    <property type="project" value="UniProtKB-KW"/>
</dbReference>
<dbReference type="InterPro" id="IPR011037">
    <property type="entry name" value="Pyrv_Knase-like_insert_dom_sf"/>
</dbReference>
<dbReference type="EMBL" id="DUGH01000040">
    <property type="protein sequence ID" value="HIH16112.1"/>
    <property type="molecule type" value="Genomic_DNA"/>
</dbReference>
<dbReference type="SUPFAM" id="SSF50800">
    <property type="entry name" value="PK beta-barrel domain-like"/>
    <property type="match status" value="1"/>
</dbReference>
<evidence type="ECO:0000256" key="2">
    <source>
        <dbReference type="ARBA" id="ARBA00008663"/>
    </source>
</evidence>
<dbReference type="GO" id="GO:0000287">
    <property type="term" value="F:magnesium ion binding"/>
    <property type="evidence" value="ECO:0007669"/>
    <property type="project" value="InterPro"/>
</dbReference>
<evidence type="ECO:0000256" key="5">
    <source>
        <dbReference type="ARBA" id="ARBA00022723"/>
    </source>
</evidence>
<dbReference type="InterPro" id="IPR040442">
    <property type="entry name" value="Pyrv_kinase-like_dom_sf"/>
</dbReference>
<evidence type="ECO:0000256" key="12">
    <source>
        <dbReference type="RuleBase" id="RU000504"/>
    </source>
</evidence>
<keyword evidence="8" id="KW-0067">ATP-binding</keyword>
<feature type="domain" description="Pyruvate kinase barrel" evidence="13">
    <location>
        <begin position="1"/>
        <end position="249"/>
    </location>
</feature>
<protein>
    <recommendedName>
        <fullName evidence="3 12">Pyruvate kinase</fullName>
        <ecNumber evidence="3 12">2.7.1.40</ecNumber>
    </recommendedName>
</protein>
<dbReference type="PANTHER" id="PTHR11817">
    <property type="entry name" value="PYRUVATE KINASE"/>
    <property type="match status" value="1"/>
</dbReference>
<dbReference type="Proteomes" id="UP000564964">
    <property type="component" value="Unassembled WGS sequence"/>
</dbReference>
<evidence type="ECO:0000259" key="13">
    <source>
        <dbReference type="Pfam" id="PF00224"/>
    </source>
</evidence>